<dbReference type="SUPFAM" id="SSF48726">
    <property type="entry name" value="Immunoglobulin"/>
    <property type="match status" value="2"/>
</dbReference>
<dbReference type="GeneTree" id="ENSGT00940000160634"/>
<dbReference type="Pfam" id="PF13927">
    <property type="entry name" value="Ig_3"/>
    <property type="match status" value="1"/>
</dbReference>
<dbReference type="PROSITE" id="PS50835">
    <property type="entry name" value="IG_LIKE"/>
    <property type="match status" value="2"/>
</dbReference>
<keyword evidence="4" id="KW-0796">Tight junction</keyword>
<keyword evidence="9 13" id="KW-1133">Transmembrane helix</keyword>
<evidence type="ECO:0000256" key="6">
    <source>
        <dbReference type="ARBA" id="ARBA00022692"/>
    </source>
</evidence>
<organism evidence="16 17">
    <name type="scientific">Leptobrachium leishanense</name>
    <name type="common">Leishan spiny toad</name>
    <dbReference type="NCBI Taxonomy" id="445787"/>
    <lineage>
        <taxon>Eukaryota</taxon>
        <taxon>Metazoa</taxon>
        <taxon>Chordata</taxon>
        <taxon>Craniata</taxon>
        <taxon>Vertebrata</taxon>
        <taxon>Euteleostomi</taxon>
        <taxon>Amphibia</taxon>
        <taxon>Batrachia</taxon>
        <taxon>Anura</taxon>
        <taxon>Pelobatoidea</taxon>
        <taxon>Megophryidae</taxon>
        <taxon>Leptobrachium</taxon>
    </lineage>
</organism>
<evidence type="ECO:0000256" key="8">
    <source>
        <dbReference type="ARBA" id="ARBA00022949"/>
    </source>
</evidence>
<evidence type="ECO:0000256" key="9">
    <source>
        <dbReference type="ARBA" id="ARBA00022989"/>
    </source>
</evidence>
<name>A0A8C5PE54_9ANUR</name>
<feature type="chain" id="PRO_5034238103" evidence="14">
    <location>
        <begin position="25"/>
        <end position="288"/>
    </location>
</feature>
<dbReference type="InterPro" id="IPR013151">
    <property type="entry name" value="Immunoglobulin_dom"/>
</dbReference>
<dbReference type="FunFam" id="2.60.40.10:FF:000342">
    <property type="entry name" value="Junctional adhesion molecule A"/>
    <property type="match status" value="1"/>
</dbReference>
<keyword evidence="17" id="KW-1185">Reference proteome</keyword>
<keyword evidence="6 13" id="KW-0812">Transmembrane</keyword>
<dbReference type="InterPro" id="IPR036179">
    <property type="entry name" value="Ig-like_dom_sf"/>
</dbReference>
<dbReference type="GO" id="GO:0005923">
    <property type="term" value="C:bicellular tight junction"/>
    <property type="evidence" value="ECO:0007669"/>
    <property type="project" value="UniProtKB-SubCell"/>
</dbReference>
<evidence type="ECO:0000256" key="3">
    <source>
        <dbReference type="ARBA" id="ARBA00008637"/>
    </source>
</evidence>
<evidence type="ECO:0000313" key="16">
    <source>
        <dbReference type="Ensembl" id="ENSLLEP00000016448.1"/>
    </source>
</evidence>
<evidence type="ECO:0000256" key="13">
    <source>
        <dbReference type="SAM" id="Phobius"/>
    </source>
</evidence>
<evidence type="ECO:0000256" key="14">
    <source>
        <dbReference type="SAM" id="SignalP"/>
    </source>
</evidence>
<dbReference type="InterPro" id="IPR007110">
    <property type="entry name" value="Ig-like_dom"/>
</dbReference>
<dbReference type="AlphaFoldDB" id="A0A8C5PE54"/>
<gene>
    <name evidence="16" type="primary">JAM2</name>
</gene>
<reference evidence="16" key="1">
    <citation type="submission" date="2025-08" db="UniProtKB">
        <authorList>
            <consortium name="Ensembl"/>
        </authorList>
    </citation>
    <scope>IDENTIFICATION</scope>
</reference>
<evidence type="ECO:0000256" key="1">
    <source>
        <dbReference type="ARBA" id="ARBA00004251"/>
    </source>
</evidence>
<evidence type="ECO:0000256" key="7">
    <source>
        <dbReference type="ARBA" id="ARBA00022729"/>
    </source>
</evidence>
<protein>
    <submittedName>
        <fullName evidence="16">Junctional adhesion molecule 2</fullName>
    </submittedName>
</protein>
<dbReference type="PANTHER" id="PTHR44663:SF2">
    <property type="entry name" value="JUNCTIONAL ADHESION MOLECULE B"/>
    <property type="match status" value="1"/>
</dbReference>
<reference evidence="16" key="2">
    <citation type="submission" date="2025-09" db="UniProtKB">
        <authorList>
            <consortium name="Ensembl"/>
        </authorList>
    </citation>
    <scope>IDENTIFICATION</scope>
</reference>
<dbReference type="SMART" id="SM00409">
    <property type="entry name" value="IG"/>
    <property type="match status" value="2"/>
</dbReference>
<evidence type="ECO:0000256" key="10">
    <source>
        <dbReference type="ARBA" id="ARBA00023136"/>
    </source>
</evidence>
<sequence length="288" mass="31836">MSPSACFSLFLGYFVALYCKGVFGVTVTSENLNVRVMEFGEVILYCKYKLEKEQPVRLEWKKLWADGDISFVYVDNFLTDEFRTRAEMIGSSIRIKRVTRSDSGKYRCEVSAPKDDKSFQEIIIELNVLVAPSVPVCDIPSSAISGSAVELKCQETEGFPASEYKWFKNGVPLENQGQNPKSANATYTLNKSSGSLQFNTVAKTDTGEYHCEAHNSIGKAQKCAAKKMQVDDLNIAGIAAAAVIAALVILLCGFGIFYAHRRGVCSRRKPADKDSAQADFKHTKSFVI</sequence>
<evidence type="ECO:0000313" key="17">
    <source>
        <dbReference type="Proteomes" id="UP000694569"/>
    </source>
</evidence>
<accession>A0A8C5PE54</accession>
<dbReference type="Ensembl" id="ENSLLET00000017072.1">
    <property type="protein sequence ID" value="ENSLLEP00000016448.1"/>
    <property type="gene ID" value="ENSLLEG00000010385.1"/>
</dbReference>
<comment type="similarity">
    <text evidence="3">Belongs to the immunoglobulin superfamily.</text>
</comment>
<keyword evidence="8" id="KW-0965">Cell junction</keyword>
<feature type="domain" description="Ig-like" evidence="15">
    <location>
        <begin position="42"/>
        <end position="120"/>
    </location>
</feature>
<feature type="transmembrane region" description="Helical" evidence="13">
    <location>
        <begin position="235"/>
        <end position="259"/>
    </location>
</feature>
<dbReference type="GO" id="GO:0007159">
    <property type="term" value="P:leukocyte cell-cell adhesion"/>
    <property type="evidence" value="ECO:0007669"/>
    <property type="project" value="TreeGrafter"/>
</dbReference>
<evidence type="ECO:0000256" key="5">
    <source>
        <dbReference type="ARBA" id="ARBA00022475"/>
    </source>
</evidence>
<feature type="signal peptide" evidence="14">
    <location>
        <begin position="1"/>
        <end position="24"/>
    </location>
</feature>
<evidence type="ECO:0000259" key="15">
    <source>
        <dbReference type="PROSITE" id="PS50835"/>
    </source>
</evidence>
<dbReference type="GO" id="GO:0005886">
    <property type="term" value="C:plasma membrane"/>
    <property type="evidence" value="ECO:0007669"/>
    <property type="project" value="UniProtKB-SubCell"/>
</dbReference>
<dbReference type="Proteomes" id="UP000694569">
    <property type="component" value="Unplaced"/>
</dbReference>
<dbReference type="PANTHER" id="PTHR44663">
    <property type="entry name" value="JUNCTIONAL ADHESION MOLECULE B"/>
    <property type="match status" value="1"/>
</dbReference>
<keyword evidence="10 13" id="KW-0472">Membrane</keyword>
<dbReference type="GO" id="GO:0098636">
    <property type="term" value="C:protein complex involved in cell adhesion"/>
    <property type="evidence" value="ECO:0007669"/>
    <property type="project" value="TreeGrafter"/>
</dbReference>
<dbReference type="SMART" id="SM00408">
    <property type="entry name" value="IGc2"/>
    <property type="match status" value="2"/>
</dbReference>
<dbReference type="Gene3D" id="2.60.40.10">
    <property type="entry name" value="Immunoglobulins"/>
    <property type="match status" value="2"/>
</dbReference>
<dbReference type="OrthoDB" id="10015491at2759"/>
<dbReference type="InterPro" id="IPR003598">
    <property type="entry name" value="Ig_sub2"/>
</dbReference>
<dbReference type="Pfam" id="PF00047">
    <property type="entry name" value="ig"/>
    <property type="match status" value="1"/>
</dbReference>
<dbReference type="InterPro" id="IPR013783">
    <property type="entry name" value="Ig-like_fold"/>
</dbReference>
<evidence type="ECO:0000256" key="11">
    <source>
        <dbReference type="ARBA" id="ARBA00023157"/>
    </source>
</evidence>
<dbReference type="GO" id="GO:0009986">
    <property type="term" value="C:cell surface"/>
    <property type="evidence" value="ECO:0007669"/>
    <property type="project" value="TreeGrafter"/>
</dbReference>
<dbReference type="InterPro" id="IPR003599">
    <property type="entry name" value="Ig_sub"/>
</dbReference>
<keyword evidence="5" id="KW-1003">Cell membrane</keyword>
<comment type="subcellular location">
    <subcellularLocation>
        <location evidence="2">Cell junction</location>
        <location evidence="2">Tight junction</location>
    </subcellularLocation>
    <subcellularLocation>
        <location evidence="1">Cell membrane</location>
        <topology evidence="1">Single-pass type I membrane protein</topology>
    </subcellularLocation>
</comment>
<feature type="domain" description="Ig-like" evidence="15">
    <location>
        <begin position="132"/>
        <end position="229"/>
    </location>
</feature>
<keyword evidence="12" id="KW-0393">Immunoglobulin domain</keyword>
<keyword evidence="11" id="KW-1015">Disulfide bond</keyword>
<proteinExistence type="inferred from homology"/>
<evidence type="ECO:0000256" key="12">
    <source>
        <dbReference type="ARBA" id="ARBA00023319"/>
    </source>
</evidence>
<evidence type="ECO:0000256" key="4">
    <source>
        <dbReference type="ARBA" id="ARBA00022427"/>
    </source>
</evidence>
<keyword evidence="7 14" id="KW-0732">Signal</keyword>
<dbReference type="InterPro" id="IPR042625">
    <property type="entry name" value="JAM2"/>
</dbReference>
<evidence type="ECO:0000256" key="2">
    <source>
        <dbReference type="ARBA" id="ARBA00004435"/>
    </source>
</evidence>